<feature type="compositionally biased region" description="Acidic residues" evidence="1">
    <location>
        <begin position="74"/>
        <end position="91"/>
    </location>
</feature>
<evidence type="ECO:0000256" key="1">
    <source>
        <dbReference type="SAM" id="MobiDB-lite"/>
    </source>
</evidence>
<dbReference type="STRING" id="1121942.SAMN02745148_01210"/>
<dbReference type="Pfam" id="PF01402">
    <property type="entry name" value="RHH_1"/>
    <property type="match status" value="1"/>
</dbReference>
<dbReference type="Gene3D" id="1.10.1220.10">
    <property type="entry name" value="Met repressor-like"/>
    <property type="match status" value="1"/>
</dbReference>
<dbReference type="RefSeq" id="WP_072820749.1">
    <property type="nucleotide sequence ID" value="NZ_FQUJ01000004.1"/>
</dbReference>
<protein>
    <submittedName>
        <fullName evidence="3">Ribbon-helix-helix protein, copG family</fullName>
    </submittedName>
</protein>
<dbReference type="Proteomes" id="UP000184346">
    <property type="component" value="Unassembled WGS sequence"/>
</dbReference>
<evidence type="ECO:0000313" key="4">
    <source>
        <dbReference type="Proteomes" id="UP000184346"/>
    </source>
</evidence>
<dbReference type="AlphaFoldDB" id="A0A1M4WIA9"/>
<sequence length="91" mass="10115">MAAISLRLPDEVETLLATEAEREGRSRSEIVREAITDYVTRRERERFMAEVVTAANAIGEDSAASAEARALADATDDQALDDDDVTSDWWR</sequence>
<feature type="region of interest" description="Disordered" evidence="1">
    <location>
        <begin position="69"/>
        <end position="91"/>
    </location>
</feature>
<dbReference type="InterPro" id="IPR013321">
    <property type="entry name" value="Arc_rbn_hlx_hlx"/>
</dbReference>
<dbReference type="EMBL" id="FQUJ01000004">
    <property type="protein sequence ID" value="SHE80793.1"/>
    <property type="molecule type" value="Genomic_DNA"/>
</dbReference>
<organism evidence="3 4">
    <name type="scientific">Modicisalibacter ilicicola DSM 19980</name>
    <dbReference type="NCBI Taxonomy" id="1121942"/>
    <lineage>
        <taxon>Bacteria</taxon>
        <taxon>Pseudomonadati</taxon>
        <taxon>Pseudomonadota</taxon>
        <taxon>Gammaproteobacteria</taxon>
        <taxon>Oceanospirillales</taxon>
        <taxon>Halomonadaceae</taxon>
        <taxon>Modicisalibacter</taxon>
    </lineage>
</organism>
<accession>A0A1M4WIA9</accession>
<dbReference type="InterPro" id="IPR002145">
    <property type="entry name" value="CopG"/>
</dbReference>
<dbReference type="SUPFAM" id="SSF47598">
    <property type="entry name" value="Ribbon-helix-helix"/>
    <property type="match status" value="1"/>
</dbReference>
<reference evidence="3 4" key="1">
    <citation type="submission" date="2016-11" db="EMBL/GenBank/DDBJ databases">
        <authorList>
            <person name="Jaros S."/>
            <person name="Januszkiewicz K."/>
            <person name="Wedrychowicz H."/>
        </authorList>
    </citation>
    <scope>NUCLEOTIDE SEQUENCE [LARGE SCALE GENOMIC DNA]</scope>
    <source>
        <strain evidence="3 4">DSM 19980</strain>
    </source>
</reference>
<proteinExistence type="predicted"/>
<feature type="domain" description="Ribbon-helix-helix protein CopG" evidence="2">
    <location>
        <begin position="4"/>
        <end position="41"/>
    </location>
</feature>
<evidence type="ECO:0000313" key="3">
    <source>
        <dbReference type="EMBL" id="SHE80793.1"/>
    </source>
</evidence>
<dbReference type="GO" id="GO:0006355">
    <property type="term" value="P:regulation of DNA-templated transcription"/>
    <property type="evidence" value="ECO:0007669"/>
    <property type="project" value="InterPro"/>
</dbReference>
<evidence type="ECO:0000259" key="2">
    <source>
        <dbReference type="Pfam" id="PF01402"/>
    </source>
</evidence>
<dbReference type="OrthoDB" id="5785333at2"/>
<dbReference type="InterPro" id="IPR010985">
    <property type="entry name" value="Ribbon_hlx_hlx"/>
</dbReference>
<name>A0A1M4WIA9_9GAMM</name>
<keyword evidence="4" id="KW-1185">Reference proteome</keyword>
<gene>
    <name evidence="3" type="ORF">SAMN02745148_01210</name>
</gene>